<gene>
    <name evidence="2" type="ORF">J2S03_001865</name>
</gene>
<evidence type="ECO:0000313" key="2">
    <source>
        <dbReference type="EMBL" id="MDQ0190002.1"/>
    </source>
</evidence>
<dbReference type="RefSeq" id="WP_274454740.1">
    <property type="nucleotide sequence ID" value="NZ_CP067097.1"/>
</dbReference>
<dbReference type="InterPro" id="IPR055259">
    <property type="entry name" value="YkvP/CgeB_Glyco_trans-like"/>
</dbReference>
<comment type="caution">
    <text evidence="2">The sequence shown here is derived from an EMBL/GenBank/DDBJ whole genome shotgun (WGS) entry which is preliminary data.</text>
</comment>
<sequence>MTSGVSITRDATAVQHQPTLVLTSAVPWDGIFARAQHVATGLAKQGWDVLYVDGPLTWLSPLKNRDLAGRLVPRTPVRTIPLHSVSDGQPASTGGLRVLSPLAQIPFGNVSRRINRFNQRMLALQIRAAVPGPCILLSMLPASVDLLPFLHPVASLYDCVDLHSEFKGFIKKEVVDQMEQDMASVSRVVFATAETLRARMARWHADVRILPNAAEIDHFAATADAPVHPLLQDIPSPRITMIGGIGSWIDQGFLCQLAEAMPEAHIVLIGPIETDVSALEQHANIHLLGRQPYTELPQFLAGSDATLVAFRVDDPVAQSVNPVKGYEYIAAGKEVVATPIPEMQKLGDVLWLAETGAQAAAVIRRILAGERRVTDAAARAEFVANNSWAARVAEIDRVLRSIVPHTATAPEQRDVS</sequence>
<keyword evidence="3" id="KW-1185">Reference proteome</keyword>
<dbReference type="Proteomes" id="UP001232973">
    <property type="component" value="Unassembled WGS sequence"/>
</dbReference>
<accession>A0ABT9XI65</accession>
<evidence type="ECO:0000313" key="3">
    <source>
        <dbReference type="Proteomes" id="UP001232973"/>
    </source>
</evidence>
<dbReference type="Gene3D" id="3.40.50.2000">
    <property type="entry name" value="Glycogen Phosphorylase B"/>
    <property type="match status" value="1"/>
</dbReference>
<organism evidence="2 3">
    <name type="scientific">Alicyclobacillus cycloheptanicus</name>
    <dbReference type="NCBI Taxonomy" id="1457"/>
    <lineage>
        <taxon>Bacteria</taxon>
        <taxon>Bacillati</taxon>
        <taxon>Bacillota</taxon>
        <taxon>Bacilli</taxon>
        <taxon>Bacillales</taxon>
        <taxon>Alicyclobacillaceae</taxon>
        <taxon>Alicyclobacillus</taxon>
    </lineage>
</organism>
<evidence type="ECO:0000259" key="1">
    <source>
        <dbReference type="Pfam" id="PF13524"/>
    </source>
</evidence>
<reference evidence="2 3" key="1">
    <citation type="submission" date="2023-07" db="EMBL/GenBank/DDBJ databases">
        <title>Genomic Encyclopedia of Type Strains, Phase IV (KMG-IV): sequencing the most valuable type-strain genomes for metagenomic binning, comparative biology and taxonomic classification.</title>
        <authorList>
            <person name="Goeker M."/>
        </authorList>
    </citation>
    <scope>NUCLEOTIDE SEQUENCE [LARGE SCALE GENOMIC DNA]</scope>
    <source>
        <strain evidence="2 3">DSM 4006</strain>
    </source>
</reference>
<protein>
    <recommendedName>
        <fullName evidence="1">Spore protein YkvP/CgeB glycosyl transferase-like domain-containing protein</fullName>
    </recommendedName>
</protein>
<dbReference type="EMBL" id="JAUSTP010000013">
    <property type="protein sequence ID" value="MDQ0190002.1"/>
    <property type="molecule type" value="Genomic_DNA"/>
</dbReference>
<dbReference type="Pfam" id="PF13524">
    <property type="entry name" value="Glyco_trans_1_2"/>
    <property type="match status" value="1"/>
</dbReference>
<dbReference type="SUPFAM" id="SSF53756">
    <property type="entry name" value="UDP-Glycosyltransferase/glycogen phosphorylase"/>
    <property type="match status" value="1"/>
</dbReference>
<proteinExistence type="predicted"/>
<name>A0ABT9XI65_9BACL</name>
<dbReference type="Gene3D" id="3.40.50.11010">
    <property type="match status" value="1"/>
</dbReference>
<feature type="domain" description="Spore protein YkvP/CgeB glycosyl transferase-like" evidence="1">
    <location>
        <begin position="253"/>
        <end position="395"/>
    </location>
</feature>